<organism evidence="1 2">
    <name type="scientific">Sunxiuqinia dokdonensis</name>
    <dbReference type="NCBI Taxonomy" id="1409788"/>
    <lineage>
        <taxon>Bacteria</taxon>
        <taxon>Pseudomonadati</taxon>
        <taxon>Bacteroidota</taxon>
        <taxon>Bacteroidia</taxon>
        <taxon>Marinilabiliales</taxon>
        <taxon>Prolixibacteraceae</taxon>
        <taxon>Sunxiuqinia</taxon>
    </lineage>
</organism>
<reference evidence="2" key="1">
    <citation type="submission" date="2015-07" db="EMBL/GenBank/DDBJ databases">
        <title>Genome sequencing of Sunxiuqinia dokdonensis strain SK.</title>
        <authorList>
            <person name="Ahn S."/>
            <person name="Kim B.-C."/>
        </authorList>
    </citation>
    <scope>NUCLEOTIDE SEQUENCE [LARGE SCALE GENOMIC DNA]</scope>
    <source>
        <strain evidence="2">SK</strain>
    </source>
</reference>
<proteinExistence type="predicted"/>
<dbReference type="EMBL" id="LGIA01000165">
    <property type="protein sequence ID" value="KOH44327.1"/>
    <property type="molecule type" value="Genomic_DNA"/>
</dbReference>
<gene>
    <name evidence="1" type="ORF">NC99_28740</name>
</gene>
<dbReference type="STRING" id="1409788.NC99_28740"/>
<protein>
    <submittedName>
        <fullName evidence="1">Uncharacterized protein</fullName>
    </submittedName>
</protein>
<keyword evidence="2" id="KW-1185">Reference proteome</keyword>
<name>A0A0L8V814_9BACT</name>
<dbReference type="AlphaFoldDB" id="A0A0L8V814"/>
<evidence type="ECO:0000313" key="1">
    <source>
        <dbReference type="EMBL" id="KOH44327.1"/>
    </source>
</evidence>
<dbReference type="Proteomes" id="UP000036958">
    <property type="component" value="Unassembled WGS sequence"/>
</dbReference>
<accession>A0A0L8V814</accession>
<sequence>MCWHFRLQGQPKFAIPKIAFKRNLRHAEVSFLVLILQEFMKYWGFSLSNP</sequence>
<comment type="caution">
    <text evidence="1">The sequence shown here is derived from an EMBL/GenBank/DDBJ whole genome shotgun (WGS) entry which is preliminary data.</text>
</comment>
<evidence type="ECO:0000313" key="2">
    <source>
        <dbReference type="Proteomes" id="UP000036958"/>
    </source>
</evidence>